<evidence type="ECO:0000256" key="1">
    <source>
        <dbReference type="SAM" id="SignalP"/>
    </source>
</evidence>
<evidence type="ECO:0000313" key="3">
    <source>
        <dbReference type="Proteomes" id="UP000321222"/>
    </source>
</evidence>
<dbReference type="KEGG" id="fak:FUA48_10715"/>
<dbReference type="SMART" id="SM00028">
    <property type="entry name" value="TPR"/>
    <property type="match status" value="2"/>
</dbReference>
<dbReference type="Gene3D" id="1.25.40.10">
    <property type="entry name" value="Tetratricopeptide repeat domain"/>
    <property type="match status" value="1"/>
</dbReference>
<dbReference type="InterPro" id="IPR011990">
    <property type="entry name" value="TPR-like_helical_dom_sf"/>
</dbReference>
<dbReference type="InterPro" id="IPR019734">
    <property type="entry name" value="TPR_rpt"/>
</dbReference>
<keyword evidence="3" id="KW-1185">Reference proteome</keyword>
<accession>A0A5B9FSW9</accession>
<dbReference type="EMBL" id="CP042831">
    <property type="protein sequence ID" value="QEE50035.1"/>
    <property type="molecule type" value="Genomic_DNA"/>
</dbReference>
<keyword evidence="1" id="KW-0732">Signal</keyword>
<protein>
    <submittedName>
        <fullName evidence="2">Uncharacterized protein</fullName>
    </submittedName>
</protein>
<feature type="signal peptide" evidence="1">
    <location>
        <begin position="1"/>
        <end position="22"/>
    </location>
</feature>
<feature type="chain" id="PRO_5022713652" evidence="1">
    <location>
        <begin position="23"/>
        <end position="179"/>
    </location>
</feature>
<gene>
    <name evidence="2" type="ORF">FUA48_10715</name>
</gene>
<name>A0A5B9FSW9_9FLAO</name>
<reference evidence="2 3" key="1">
    <citation type="submission" date="2019-08" db="EMBL/GenBank/DDBJ databases">
        <title>Flavobacterium alkalisoli sp. nov., isolated from rhizosphere soil of Suaeda salsa.</title>
        <authorList>
            <person name="Sun J.-Q."/>
            <person name="Xu L."/>
        </authorList>
    </citation>
    <scope>NUCLEOTIDE SEQUENCE [LARGE SCALE GENOMIC DNA]</scope>
    <source>
        <strain evidence="2 3">XS-5</strain>
    </source>
</reference>
<dbReference type="AlphaFoldDB" id="A0A5B9FSW9"/>
<dbReference type="RefSeq" id="WP_147583526.1">
    <property type="nucleotide sequence ID" value="NZ_CP042831.1"/>
</dbReference>
<dbReference type="SUPFAM" id="SSF48452">
    <property type="entry name" value="TPR-like"/>
    <property type="match status" value="1"/>
</dbReference>
<organism evidence="2 3">
    <name type="scientific">Flavobacterium alkalisoli</name>
    <dbReference type="NCBI Taxonomy" id="2602769"/>
    <lineage>
        <taxon>Bacteria</taxon>
        <taxon>Pseudomonadati</taxon>
        <taxon>Bacteroidota</taxon>
        <taxon>Flavobacteriia</taxon>
        <taxon>Flavobacteriales</taxon>
        <taxon>Flavobacteriaceae</taxon>
        <taxon>Flavobacterium</taxon>
    </lineage>
</organism>
<sequence>MKYLIKMLLLLVCLFTFNGLTAQEYAKARHKKGVAAKEKTVKKDPEVTPVADTAAPATPVDDDFEKLMRLGAKQVGSRKYTDALATFNKAMTYNRQTGRVLTCRGEAFSGNKDYLNAIKDYTEAIELGTTYDGEVYYSRGICRASLEQPDREGACADFKKAKEMGFTVEGRDVIGMYCD</sequence>
<evidence type="ECO:0000313" key="2">
    <source>
        <dbReference type="EMBL" id="QEE50035.1"/>
    </source>
</evidence>
<dbReference type="OrthoDB" id="965869at2"/>
<dbReference type="Proteomes" id="UP000321222">
    <property type="component" value="Chromosome"/>
</dbReference>
<proteinExistence type="predicted"/>